<feature type="domain" description="SpoVT-AbrB" evidence="2">
    <location>
        <begin position="4"/>
        <end position="49"/>
    </location>
</feature>
<keyword evidence="1" id="KW-0238">DNA-binding</keyword>
<evidence type="ECO:0000313" key="4">
    <source>
        <dbReference type="Proteomes" id="UP000176527"/>
    </source>
</evidence>
<dbReference type="SUPFAM" id="SSF89447">
    <property type="entry name" value="AbrB/MazE/MraZ-like"/>
    <property type="match status" value="1"/>
</dbReference>
<accession>A0A1F5KAF6</accession>
<comment type="caution">
    <text evidence="3">The sequence shown here is derived from an EMBL/GenBank/DDBJ whole genome shotgun (WGS) entry which is preliminary data.</text>
</comment>
<evidence type="ECO:0000313" key="3">
    <source>
        <dbReference type="EMBL" id="OGE37942.1"/>
    </source>
</evidence>
<evidence type="ECO:0000259" key="2">
    <source>
        <dbReference type="PROSITE" id="PS51740"/>
    </source>
</evidence>
<dbReference type="Proteomes" id="UP000176527">
    <property type="component" value="Unassembled WGS sequence"/>
</dbReference>
<dbReference type="AlphaFoldDB" id="A0A1F5KAF6"/>
<dbReference type="InterPro" id="IPR007159">
    <property type="entry name" value="SpoVT-AbrB_dom"/>
</dbReference>
<dbReference type="Pfam" id="PF04014">
    <property type="entry name" value="MazE_antitoxin"/>
    <property type="match status" value="1"/>
</dbReference>
<dbReference type="SMART" id="SM00966">
    <property type="entry name" value="SpoVT_AbrB"/>
    <property type="match status" value="1"/>
</dbReference>
<evidence type="ECO:0000256" key="1">
    <source>
        <dbReference type="PROSITE-ProRule" id="PRU01076"/>
    </source>
</evidence>
<proteinExistence type="predicted"/>
<dbReference type="EMBL" id="MFDE01000033">
    <property type="protein sequence ID" value="OGE37942.1"/>
    <property type="molecule type" value="Genomic_DNA"/>
</dbReference>
<organism evidence="3 4">
    <name type="scientific">Candidatus Daviesbacteria bacterium RIFCSPHIGHO2_12_FULL_37_11</name>
    <dbReference type="NCBI Taxonomy" id="1797777"/>
    <lineage>
        <taxon>Bacteria</taxon>
        <taxon>Candidatus Daviesiibacteriota</taxon>
    </lineage>
</organism>
<reference evidence="3 4" key="1">
    <citation type="journal article" date="2016" name="Nat. Commun.">
        <title>Thousands of microbial genomes shed light on interconnected biogeochemical processes in an aquifer system.</title>
        <authorList>
            <person name="Anantharaman K."/>
            <person name="Brown C.T."/>
            <person name="Hug L.A."/>
            <person name="Sharon I."/>
            <person name="Castelle C.J."/>
            <person name="Probst A.J."/>
            <person name="Thomas B.C."/>
            <person name="Singh A."/>
            <person name="Wilkins M.J."/>
            <person name="Karaoz U."/>
            <person name="Brodie E.L."/>
            <person name="Williams K.H."/>
            <person name="Hubbard S.S."/>
            <person name="Banfield J.F."/>
        </authorList>
    </citation>
    <scope>NUCLEOTIDE SEQUENCE [LARGE SCALE GENOMIC DNA]</scope>
</reference>
<dbReference type="PROSITE" id="PS51740">
    <property type="entry name" value="SPOVT_ABRB"/>
    <property type="match status" value="1"/>
</dbReference>
<name>A0A1F5KAF6_9BACT</name>
<protein>
    <recommendedName>
        <fullName evidence="2">SpoVT-AbrB domain-containing protein</fullName>
    </recommendedName>
</protein>
<dbReference type="Gene3D" id="2.10.260.10">
    <property type="match status" value="1"/>
</dbReference>
<sequence>MYSPYVSTVTSKGQATIPALLRKQLDIKPGVKLLFENRNNELVIKRQTQLIEELAGSLKTNIKWDKKKAYDAVGKMLAKRYIKTLPRKLRPKFDETT</sequence>
<dbReference type="NCBIfam" id="TIGR01439">
    <property type="entry name" value="lp_hng_hel_AbrB"/>
    <property type="match status" value="1"/>
</dbReference>
<gene>
    <name evidence="3" type="ORF">A3F00_00350</name>
</gene>
<dbReference type="InterPro" id="IPR037914">
    <property type="entry name" value="SpoVT-AbrB_sf"/>
</dbReference>
<dbReference type="GO" id="GO:0003677">
    <property type="term" value="F:DNA binding"/>
    <property type="evidence" value="ECO:0007669"/>
    <property type="project" value="UniProtKB-UniRule"/>
</dbReference>